<accession>A0ACB0IU90</accession>
<name>A0ACB0IU90_TRIPR</name>
<reference evidence="1" key="1">
    <citation type="submission" date="2023-10" db="EMBL/GenBank/DDBJ databases">
        <authorList>
            <person name="Rodriguez Cubillos JULIANA M."/>
            <person name="De Vega J."/>
        </authorList>
    </citation>
    <scope>NUCLEOTIDE SEQUENCE</scope>
</reference>
<dbReference type="Proteomes" id="UP001177021">
    <property type="component" value="Unassembled WGS sequence"/>
</dbReference>
<comment type="caution">
    <text evidence="1">The sequence shown here is derived from an EMBL/GenBank/DDBJ whole genome shotgun (WGS) entry which is preliminary data.</text>
</comment>
<gene>
    <name evidence="1" type="ORF">MILVUS5_LOCUS6236</name>
</gene>
<organism evidence="1 2">
    <name type="scientific">Trifolium pratense</name>
    <name type="common">Red clover</name>
    <dbReference type="NCBI Taxonomy" id="57577"/>
    <lineage>
        <taxon>Eukaryota</taxon>
        <taxon>Viridiplantae</taxon>
        <taxon>Streptophyta</taxon>
        <taxon>Embryophyta</taxon>
        <taxon>Tracheophyta</taxon>
        <taxon>Spermatophyta</taxon>
        <taxon>Magnoliopsida</taxon>
        <taxon>eudicotyledons</taxon>
        <taxon>Gunneridae</taxon>
        <taxon>Pentapetalae</taxon>
        <taxon>rosids</taxon>
        <taxon>fabids</taxon>
        <taxon>Fabales</taxon>
        <taxon>Fabaceae</taxon>
        <taxon>Papilionoideae</taxon>
        <taxon>50 kb inversion clade</taxon>
        <taxon>NPAAA clade</taxon>
        <taxon>Hologalegina</taxon>
        <taxon>IRL clade</taxon>
        <taxon>Trifolieae</taxon>
        <taxon>Trifolium</taxon>
    </lineage>
</organism>
<evidence type="ECO:0000313" key="1">
    <source>
        <dbReference type="EMBL" id="CAJ2635576.1"/>
    </source>
</evidence>
<protein>
    <submittedName>
        <fullName evidence="1">Uncharacterized protein</fullName>
    </submittedName>
</protein>
<sequence length="81" mass="9255">MLSNMSQHCQMISVIGLMYFRDLGCIVIRDFCFMGLQVVVEHRLPKLLPMRRELISFILSSWLGSEDLIHNSSSSHSSKLA</sequence>
<evidence type="ECO:0000313" key="2">
    <source>
        <dbReference type="Proteomes" id="UP001177021"/>
    </source>
</evidence>
<dbReference type="EMBL" id="CASHSV030000002">
    <property type="protein sequence ID" value="CAJ2635576.1"/>
    <property type="molecule type" value="Genomic_DNA"/>
</dbReference>
<keyword evidence="2" id="KW-1185">Reference proteome</keyword>
<proteinExistence type="predicted"/>